<dbReference type="GO" id="GO:0005829">
    <property type="term" value="C:cytosol"/>
    <property type="evidence" value="ECO:0007669"/>
    <property type="project" value="TreeGrafter"/>
</dbReference>
<dbReference type="SFLD" id="SFLDS00003">
    <property type="entry name" value="Haloacid_Dehalogenase"/>
    <property type="match status" value="1"/>
</dbReference>
<dbReference type="RefSeq" id="WP_143984941.1">
    <property type="nucleotide sequence ID" value="NZ_CP041692.1"/>
</dbReference>
<name>A0A516PUT5_9ACTN</name>
<dbReference type="InterPro" id="IPR036412">
    <property type="entry name" value="HAD-like_sf"/>
</dbReference>
<dbReference type="PANTHER" id="PTHR10000">
    <property type="entry name" value="PHOSPHOSERINE PHOSPHATASE"/>
    <property type="match status" value="1"/>
</dbReference>
<proteinExistence type="predicted"/>
<sequence length="271" mass="28973">MSAQAAAAGRSTWSPKLVALDVDGTVVDEEGKLPDPVREVVGRLVEDGVQVVLATGRAWHGTEPIFNELQLPAGPAVCSNGAVIVSYPPVEVLRTVTFDAGEVVHRVLEQNPNTLVAVEEIGRGYRVSDRFPDGDLTGELIITDVDEMIAEPVTRVVLRDPNSTDQDFIRLAEHLGLRGCSYFIGWSAWLDIVPEGVNKASALADVAARLGIDRADVLALGDGRNDVEMLQWAGRGVALGQAPDEVKAIADAVTGTFDAGGTVDELTRWLR</sequence>
<dbReference type="Proteomes" id="UP000319263">
    <property type="component" value="Chromosome"/>
</dbReference>
<dbReference type="PANTHER" id="PTHR10000:SF8">
    <property type="entry name" value="HAD SUPERFAMILY HYDROLASE-LIKE, TYPE 3"/>
    <property type="match status" value="1"/>
</dbReference>
<gene>
    <name evidence="1" type="ORF">FOE78_02625</name>
</gene>
<protein>
    <submittedName>
        <fullName evidence="1">HAD family phosphatase</fullName>
    </submittedName>
</protein>
<accession>A0A516PUT5</accession>
<organism evidence="1 2">
    <name type="scientific">Microlunatus elymi</name>
    <dbReference type="NCBI Taxonomy" id="2596828"/>
    <lineage>
        <taxon>Bacteria</taxon>
        <taxon>Bacillati</taxon>
        <taxon>Actinomycetota</taxon>
        <taxon>Actinomycetes</taxon>
        <taxon>Propionibacteriales</taxon>
        <taxon>Propionibacteriaceae</taxon>
        <taxon>Microlunatus</taxon>
    </lineage>
</organism>
<dbReference type="SFLD" id="SFLDG01140">
    <property type="entry name" value="C2.B:_Phosphomannomutase_and_P"/>
    <property type="match status" value="1"/>
</dbReference>
<dbReference type="InterPro" id="IPR006379">
    <property type="entry name" value="HAD-SF_hydro_IIB"/>
</dbReference>
<evidence type="ECO:0000313" key="1">
    <source>
        <dbReference type="EMBL" id="QDP94956.1"/>
    </source>
</evidence>
<dbReference type="AlphaFoldDB" id="A0A516PUT5"/>
<dbReference type="NCBIfam" id="TIGR01484">
    <property type="entry name" value="HAD-SF-IIB"/>
    <property type="match status" value="1"/>
</dbReference>
<dbReference type="GO" id="GO:0016791">
    <property type="term" value="F:phosphatase activity"/>
    <property type="evidence" value="ECO:0007669"/>
    <property type="project" value="TreeGrafter"/>
</dbReference>
<dbReference type="Gene3D" id="3.40.50.1000">
    <property type="entry name" value="HAD superfamily/HAD-like"/>
    <property type="match status" value="1"/>
</dbReference>
<dbReference type="InterPro" id="IPR023214">
    <property type="entry name" value="HAD_sf"/>
</dbReference>
<dbReference type="OrthoDB" id="3180855at2"/>
<dbReference type="KEGG" id="mik:FOE78_02625"/>
<dbReference type="GO" id="GO:0000287">
    <property type="term" value="F:magnesium ion binding"/>
    <property type="evidence" value="ECO:0007669"/>
    <property type="project" value="TreeGrafter"/>
</dbReference>
<dbReference type="EMBL" id="CP041692">
    <property type="protein sequence ID" value="QDP94956.1"/>
    <property type="molecule type" value="Genomic_DNA"/>
</dbReference>
<reference evidence="1 2" key="1">
    <citation type="submission" date="2019-07" db="EMBL/GenBank/DDBJ databases">
        <title>Microlunatus dokdonensis sp. nov. isolated from the rhizospheric soil of the wild plant Elymus tsukushiensis.</title>
        <authorList>
            <person name="Ghim S.-Y."/>
            <person name="Hwang Y.-J."/>
            <person name="Son J.-S."/>
            <person name="Shin J.-H."/>
        </authorList>
    </citation>
    <scope>NUCLEOTIDE SEQUENCE [LARGE SCALE GENOMIC DNA]</scope>
    <source>
        <strain evidence="1 2">KUDC0627</strain>
    </source>
</reference>
<keyword evidence="2" id="KW-1185">Reference proteome</keyword>
<dbReference type="PROSITE" id="PS01229">
    <property type="entry name" value="COF_2"/>
    <property type="match status" value="1"/>
</dbReference>
<dbReference type="Gene3D" id="3.30.1240.10">
    <property type="match status" value="1"/>
</dbReference>
<evidence type="ECO:0000313" key="2">
    <source>
        <dbReference type="Proteomes" id="UP000319263"/>
    </source>
</evidence>
<dbReference type="SUPFAM" id="SSF56784">
    <property type="entry name" value="HAD-like"/>
    <property type="match status" value="1"/>
</dbReference>
<dbReference type="Pfam" id="PF08282">
    <property type="entry name" value="Hydrolase_3"/>
    <property type="match status" value="1"/>
</dbReference>